<dbReference type="CDD" id="cd24032">
    <property type="entry name" value="ASKHA_NBD_TsaB"/>
    <property type="match status" value="1"/>
</dbReference>
<dbReference type="SUPFAM" id="SSF53067">
    <property type="entry name" value="Actin-like ATPase domain"/>
    <property type="match status" value="2"/>
</dbReference>
<dbReference type="Pfam" id="PF00814">
    <property type="entry name" value="TsaD"/>
    <property type="match status" value="1"/>
</dbReference>
<dbReference type="GO" id="GO:0002949">
    <property type="term" value="P:tRNA threonylcarbamoyladenosine modification"/>
    <property type="evidence" value="ECO:0007669"/>
    <property type="project" value="InterPro"/>
</dbReference>
<dbReference type="GO" id="GO:0008233">
    <property type="term" value="F:peptidase activity"/>
    <property type="evidence" value="ECO:0007669"/>
    <property type="project" value="UniProtKB-KW"/>
</dbReference>
<evidence type="ECO:0000313" key="3">
    <source>
        <dbReference type="EMBL" id="ADL33313.1"/>
    </source>
</evidence>
<dbReference type="InterPro" id="IPR006464">
    <property type="entry name" value="AcTrfase_RimI/Ard1"/>
</dbReference>
<dbReference type="Gene3D" id="3.30.420.40">
    <property type="match status" value="2"/>
</dbReference>
<dbReference type="InterPro" id="IPR050276">
    <property type="entry name" value="MshD_Acetyltransferase"/>
</dbReference>
<evidence type="ECO:0000313" key="4">
    <source>
        <dbReference type="Proteomes" id="UP000001299"/>
    </source>
</evidence>
<feature type="region of interest" description="Disordered" evidence="1">
    <location>
        <begin position="236"/>
        <end position="255"/>
    </location>
</feature>
<dbReference type="Pfam" id="PF00583">
    <property type="entry name" value="Acetyltransf_1"/>
    <property type="match status" value="1"/>
</dbReference>
<dbReference type="SUPFAM" id="SSF55729">
    <property type="entry name" value="Acyl-CoA N-acyltransferases (Nat)"/>
    <property type="match status" value="1"/>
</dbReference>
<dbReference type="InterPro" id="IPR043129">
    <property type="entry name" value="ATPase_NBD"/>
</dbReference>
<evidence type="ECO:0000256" key="1">
    <source>
        <dbReference type="SAM" id="MobiDB-lite"/>
    </source>
</evidence>
<name>E0S0I8_BUTPB</name>
<dbReference type="NCBIfam" id="TIGR01575">
    <property type="entry name" value="rimI"/>
    <property type="match status" value="1"/>
</dbReference>
<evidence type="ECO:0000259" key="2">
    <source>
        <dbReference type="PROSITE" id="PS51186"/>
    </source>
</evidence>
<dbReference type="CDD" id="cd04301">
    <property type="entry name" value="NAT_SF"/>
    <property type="match status" value="1"/>
</dbReference>
<dbReference type="InterPro" id="IPR022496">
    <property type="entry name" value="T6A_TsaB"/>
</dbReference>
<dbReference type="Gene3D" id="3.40.630.30">
    <property type="match status" value="1"/>
</dbReference>
<dbReference type="eggNOG" id="COG0456">
    <property type="taxonomic scope" value="Bacteria"/>
</dbReference>
<dbReference type="HOGENOM" id="CLU_052459_0_0_9"/>
<dbReference type="Proteomes" id="UP000001299">
    <property type="component" value="Chromosome 1"/>
</dbReference>
<organism evidence="3 4">
    <name type="scientific">Butyrivibrio proteoclasticus (strain ATCC 51982 / DSM 14932 / B316)</name>
    <name type="common">Clostridium proteoclasticum</name>
    <dbReference type="NCBI Taxonomy" id="515622"/>
    <lineage>
        <taxon>Bacteria</taxon>
        <taxon>Bacillati</taxon>
        <taxon>Bacillota</taxon>
        <taxon>Clostridia</taxon>
        <taxon>Lachnospirales</taxon>
        <taxon>Lachnospiraceae</taxon>
        <taxon>Butyrivibrio</taxon>
    </lineage>
</organism>
<dbReference type="RefSeq" id="WP_013279970.1">
    <property type="nucleotide sequence ID" value="NC_014387.1"/>
</dbReference>
<keyword evidence="3" id="KW-0378">Hydrolase</keyword>
<dbReference type="KEGG" id="bpb:bpr_I0568"/>
<dbReference type="PANTHER" id="PTHR43617">
    <property type="entry name" value="L-AMINO ACID N-ACETYLTRANSFERASE"/>
    <property type="match status" value="1"/>
</dbReference>
<dbReference type="EMBL" id="CP001810">
    <property type="protein sequence ID" value="ADL33313.1"/>
    <property type="molecule type" value="Genomic_DNA"/>
</dbReference>
<keyword evidence="3" id="KW-0645">Protease</keyword>
<gene>
    <name evidence="3" type="ordered locus">bpr_I0568</name>
</gene>
<feature type="domain" description="N-acetyltransferase" evidence="2">
    <location>
        <begin position="265"/>
        <end position="410"/>
    </location>
</feature>
<dbReference type="GO" id="GO:0008080">
    <property type="term" value="F:N-acetyltransferase activity"/>
    <property type="evidence" value="ECO:0007669"/>
    <property type="project" value="InterPro"/>
</dbReference>
<proteinExistence type="predicted"/>
<protein>
    <submittedName>
        <fullName evidence="3">Glycoprotease family protein</fullName>
    </submittedName>
</protein>
<dbReference type="PROSITE" id="PS51186">
    <property type="entry name" value="GNAT"/>
    <property type="match status" value="1"/>
</dbReference>
<dbReference type="NCBIfam" id="TIGR03725">
    <property type="entry name" value="T6A_YeaZ"/>
    <property type="match status" value="1"/>
</dbReference>
<dbReference type="STRING" id="515622.bpr_I0568"/>
<dbReference type="AlphaFoldDB" id="E0S0I8"/>
<dbReference type="eggNOG" id="COG1214">
    <property type="taxonomic scope" value="Bacteria"/>
</dbReference>
<dbReference type="InterPro" id="IPR016181">
    <property type="entry name" value="Acyl_CoA_acyltransferase"/>
</dbReference>
<sequence>MKILGIDTSGLVGAVAVADGDMLVSQFSIQYKTTHSEILMPMMEDIRSKINLDLSTIDAIAVAKGPGSFTGLRIGSATAKGLALALDKPIIPIPTVDAIAYNLYGVEKIICPMMDAKRKQVYTGLYTFVPNTPEGKSFERTFDMQVIHEQFATSIEDIVGRINEIGKPVVLLGDGIPAYHDELEKLLKVPYSIAPMHQNRQSGAALVALAMQYAAQGRMISGDEFAPEYLRLSQAEREAQEKDSGKIAEDREKRKLESRKTPGIVRIRPMTAEDIDDAALLEKENLGKEAWNGKQLLDALTRDDTFYLVAEKAGRVVGMCGVQNISGDGEVTNVSVARDCRGEGIGYKMLKQLLERGRGIGIKDYTLEVRAGNEHAIRLYERLGFKSEGIRPGFYDEPKEDAAIYWKRLEQEQ</sequence>
<reference evidence="3 4" key="1">
    <citation type="journal article" date="2010" name="PLoS ONE">
        <title>The glycobiome of the rumen bacterium Butyrivibrio proteoclasticus B316(T) highlights adaptation to a polysaccharide-rich environment.</title>
        <authorList>
            <person name="Kelly W.J."/>
            <person name="Leahy S.C."/>
            <person name="Altermann E."/>
            <person name="Yeoman C.J."/>
            <person name="Dunne J.C."/>
            <person name="Kong Z."/>
            <person name="Pacheco D.M."/>
            <person name="Li D."/>
            <person name="Noel S.J."/>
            <person name="Moon C.D."/>
            <person name="Cookson A.L."/>
            <person name="Attwood G.T."/>
        </authorList>
    </citation>
    <scope>NUCLEOTIDE SEQUENCE [LARGE SCALE GENOMIC DNA]</scope>
    <source>
        <strain evidence="4">ATCC 51982 / DSM 14932 / B316</strain>
    </source>
</reference>
<dbReference type="GO" id="GO:0006508">
    <property type="term" value="P:proteolysis"/>
    <property type="evidence" value="ECO:0007669"/>
    <property type="project" value="UniProtKB-KW"/>
</dbReference>
<dbReference type="InterPro" id="IPR000182">
    <property type="entry name" value="GNAT_dom"/>
</dbReference>
<accession>E0S0I8</accession>
<dbReference type="InterPro" id="IPR000905">
    <property type="entry name" value="Gcp-like_dom"/>
</dbReference>
<keyword evidence="4" id="KW-1185">Reference proteome</keyword>